<keyword evidence="2" id="KW-0812">Transmembrane</keyword>
<protein>
    <submittedName>
        <fullName evidence="3">Putative proline/alanine-rich repetetive membrane anchored protein</fullName>
    </submittedName>
</protein>
<sequence length="281" mass="29189">MNTPDRLSPEERALARLLGRPAAVPDPRVDAAIAELARQPAATAPARSTAPAPSVTPHARHRRRRAVVPALTVAASLVLAVGLAWQLRPTPPPLELPVLAEALPPPATAPLPAADVPVPEVAIEPVAPAARMAAPAKAPLPRASVTATDDTARVERARKESSPAVEATSRRVVPPSPPAPPAPLSASPPQADIALPAPAEAAPARLAAAPAPAKLAAPAATTASSDLDADAALPPRQWLQRIRQRHKEGDDEGARASLHRFVEAHPKARIPRDLRPLLEDS</sequence>
<organism evidence="3">
    <name type="scientific">uncultured Stenotrophomonas sp</name>
    <dbReference type="NCBI Taxonomy" id="165438"/>
    <lineage>
        <taxon>Bacteria</taxon>
        <taxon>Pseudomonadati</taxon>
        <taxon>Pseudomonadota</taxon>
        <taxon>Gammaproteobacteria</taxon>
        <taxon>Lysobacterales</taxon>
        <taxon>Lysobacteraceae</taxon>
        <taxon>Stenotrophomonas</taxon>
        <taxon>environmental samples</taxon>
    </lineage>
</organism>
<feature type="compositionally biased region" description="Low complexity" evidence="1">
    <location>
        <begin position="35"/>
        <end position="53"/>
    </location>
</feature>
<feature type="region of interest" description="Disordered" evidence="1">
    <location>
        <begin position="132"/>
        <end position="192"/>
    </location>
</feature>
<dbReference type="AlphaFoldDB" id="A0A1Y5Q1E3"/>
<name>A0A1Y5Q1E3_9GAMM</name>
<dbReference type="EMBL" id="FLTS01000001">
    <property type="protein sequence ID" value="SBV36061.1"/>
    <property type="molecule type" value="Genomic_DNA"/>
</dbReference>
<feature type="region of interest" description="Disordered" evidence="1">
    <location>
        <begin position="244"/>
        <end position="264"/>
    </location>
</feature>
<feature type="compositionally biased region" description="Basic and acidic residues" evidence="1">
    <location>
        <begin position="150"/>
        <end position="161"/>
    </location>
</feature>
<proteinExistence type="predicted"/>
<evidence type="ECO:0000256" key="2">
    <source>
        <dbReference type="SAM" id="Phobius"/>
    </source>
</evidence>
<evidence type="ECO:0000313" key="3">
    <source>
        <dbReference type="EMBL" id="SBV36061.1"/>
    </source>
</evidence>
<feature type="transmembrane region" description="Helical" evidence="2">
    <location>
        <begin position="66"/>
        <end position="87"/>
    </location>
</feature>
<keyword evidence="2" id="KW-1133">Transmembrane helix</keyword>
<feature type="compositionally biased region" description="Pro residues" evidence="1">
    <location>
        <begin position="174"/>
        <end position="183"/>
    </location>
</feature>
<accession>A0A1Y5Q1E3</accession>
<evidence type="ECO:0000256" key="1">
    <source>
        <dbReference type="SAM" id="MobiDB-lite"/>
    </source>
</evidence>
<feature type="compositionally biased region" description="Low complexity" evidence="1">
    <location>
        <begin position="132"/>
        <end position="143"/>
    </location>
</feature>
<feature type="region of interest" description="Disordered" evidence="1">
    <location>
        <begin position="35"/>
        <end position="63"/>
    </location>
</feature>
<keyword evidence="2" id="KW-0472">Membrane</keyword>
<gene>
    <name evidence="3" type="ORF">STPYR_10991</name>
</gene>
<reference evidence="3" key="1">
    <citation type="submission" date="2016-03" db="EMBL/GenBank/DDBJ databases">
        <authorList>
            <person name="Ploux O."/>
        </authorList>
    </citation>
    <scope>NUCLEOTIDE SEQUENCE</scope>
    <source>
        <strain evidence="3">UC10</strain>
    </source>
</reference>
<feature type="compositionally biased region" description="Basic and acidic residues" evidence="1">
    <location>
        <begin position="247"/>
        <end position="264"/>
    </location>
</feature>